<evidence type="ECO:0000256" key="1">
    <source>
        <dbReference type="ARBA" id="ARBA00023015"/>
    </source>
</evidence>
<keyword evidence="3" id="KW-0804">Transcription</keyword>
<dbReference type="SMART" id="SM00066">
    <property type="entry name" value="GAL4"/>
    <property type="match status" value="1"/>
</dbReference>
<accession>A0AAN6DUG8</accession>
<reference evidence="6" key="1">
    <citation type="journal article" date="2022" name="bioRxiv">
        <title>Deciphering the potential niche of two novel black yeast fungi from a biological soil crust based on their genomes, phenotypes, and melanin regulation.</title>
        <authorList>
            <consortium name="DOE Joint Genome Institute"/>
            <person name="Carr E.C."/>
            <person name="Barton Q."/>
            <person name="Grambo S."/>
            <person name="Sullivan M."/>
            <person name="Renfro C.M."/>
            <person name="Kuo A."/>
            <person name="Pangilinan J."/>
            <person name="Lipzen A."/>
            <person name="Keymanesh K."/>
            <person name="Savage E."/>
            <person name="Barry K."/>
            <person name="Grigoriev I.V."/>
            <person name="Riekhof W.R."/>
            <person name="Harris S.S."/>
        </authorList>
    </citation>
    <scope>NUCLEOTIDE SEQUENCE</scope>
    <source>
        <strain evidence="6">JF 03-4F</strain>
    </source>
</reference>
<protein>
    <recommendedName>
        <fullName evidence="5">Zn(2)-C6 fungal-type domain-containing protein</fullName>
    </recommendedName>
</protein>
<dbReference type="EMBL" id="MU404357">
    <property type="protein sequence ID" value="KAI1611030.1"/>
    <property type="molecule type" value="Genomic_DNA"/>
</dbReference>
<organism evidence="6 7">
    <name type="scientific">Exophiala viscosa</name>
    <dbReference type="NCBI Taxonomy" id="2486360"/>
    <lineage>
        <taxon>Eukaryota</taxon>
        <taxon>Fungi</taxon>
        <taxon>Dikarya</taxon>
        <taxon>Ascomycota</taxon>
        <taxon>Pezizomycotina</taxon>
        <taxon>Eurotiomycetes</taxon>
        <taxon>Chaetothyriomycetidae</taxon>
        <taxon>Chaetothyriales</taxon>
        <taxon>Herpotrichiellaceae</taxon>
        <taxon>Exophiala</taxon>
    </lineage>
</organism>
<dbReference type="CDD" id="cd00067">
    <property type="entry name" value="GAL4"/>
    <property type="match status" value="1"/>
</dbReference>
<dbReference type="SUPFAM" id="SSF57701">
    <property type="entry name" value="Zn2/Cys6 DNA-binding domain"/>
    <property type="match status" value="1"/>
</dbReference>
<dbReference type="InterPro" id="IPR053178">
    <property type="entry name" value="Osmoadaptation_assoc"/>
</dbReference>
<evidence type="ECO:0000259" key="5">
    <source>
        <dbReference type="PROSITE" id="PS50048"/>
    </source>
</evidence>
<evidence type="ECO:0000313" key="7">
    <source>
        <dbReference type="Proteomes" id="UP001203852"/>
    </source>
</evidence>
<dbReference type="PANTHER" id="PTHR38111">
    <property type="entry name" value="ZN(2)-C6 FUNGAL-TYPE DOMAIN-CONTAINING PROTEIN-RELATED"/>
    <property type="match status" value="1"/>
</dbReference>
<dbReference type="GO" id="GO:0000981">
    <property type="term" value="F:DNA-binding transcription factor activity, RNA polymerase II-specific"/>
    <property type="evidence" value="ECO:0007669"/>
    <property type="project" value="InterPro"/>
</dbReference>
<dbReference type="PROSITE" id="PS50048">
    <property type="entry name" value="ZN2_CY6_FUNGAL_2"/>
    <property type="match status" value="1"/>
</dbReference>
<evidence type="ECO:0000256" key="2">
    <source>
        <dbReference type="ARBA" id="ARBA00023125"/>
    </source>
</evidence>
<keyword evidence="4" id="KW-0539">Nucleus</keyword>
<proteinExistence type="predicted"/>
<keyword evidence="7" id="KW-1185">Reference proteome</keyword>
<dbReference type="Proteomes" id="UP001203852">
    <property type="component" value="Unassembled WGS sequence"/>
</dbReference>
<feature type="domain" description="Zn(2)-C6 fungal-type" evidence="5">
    <location>
        <begin position="60"/>
        <end position="88"/>
    </location>
</feature>
<comment type="caution">
    <text evidence="6">The sequence shown here is derived from an EMBL/GenBank/DDBJ whole genome shotgun (WGS) entry which is preliminary data.</text>
</comment>
<dbReference type="PANTHER" id="PTHR38111:SF9">
    <property type="entry name" value="ZN(2)-C6 FUNGAL-TYPE DOMAIN-CONTAINING PROTEIN"/>
    <property type="match status" value="1"/>
</dbReference>
<dbReference type="InterPro" id="IPR036864">
    <property type="entry name" value="Zn2-C6_fun-type_DNA-bd_sf"/>
</dbReference>
<dbReference type="GO" id="GO:0003677">
    <property type="term" value="F:DNA binding"/>
    <property type="evidence" value="ECO:0007669"/>
    <property type="project" value="UniProtKB-KW"/>
</dbReference>
<evidence type="ECO:0000256" key="4">
    <source>
        <dbReference type="ARBA" id="ARBA00023242"/>
    </source>
</evidence>
<dbReference type="AlphaFoldDB" id="A0AAN6DUG8"/>
<dbReference type="InterPro" id="IPR001138">
    <property type="entry name" value="Zn2Cys6_DnaBD"/>
</dbReference>
<dbReference type="Gene3D" id="4.10.240.10">
    <property type="entry name" value="Zn(2)-C6 fungal-type DNA-binding domain"/>
    <property type="match status" value="1"/>
</dbReference>
<evidence type="ECO:0000313" key="6">
    <source>
        <dbReference type="EMBL" id="KAI1611030.1"/>
    </source>
</evidence>
<evidence type="ECO:0000256" key="3">
    <source>
        <dbReference type="ARBA" id="ARBA00023163"/>
    </source>
</evidence>
<gene>
    <name evidence="6" type="ORF">EDD36DRAFT_311282</name>
</gene>
<dbReference type="GO" id="GO:0008270">
    <property type="term" value="F:zinc ion binding"/>
    <property type="evidence" value="ECO:0007669"/>
    <property type="project" value="InterPro"/>
</dbReference>
<sequence>MQRSWLWQNTPSTDGTFAWSNAHIGTPALDSPCTCWCFFAAHSTLLSNSNNMVGVARSGGCHTCRRRRVGCDKRRPTCQRCEADGQLCQGYQSYAVFMNRTPEGLQRRQRLEEAILPGHVIPTERDTHPAGMLPSSSSASATAVSIARDLGIAAARSQLDDFMTIYQPTAPENRTGATLVWLREAYGYAQPSLLLEVARNALAANRCAAATGDPSMQYTGHMYYGRALQALTENLNQQFENCDNQLLAAIRCLMIYEARRLC</sequence>
<keyword evidence="1" id="KW-0805">Transcription regulation</keyword>
<dbReference type="PROSITE" id="PS00463">
    <property type="entry name" value="ZN2_CY6_FUNGAL_1"/>
    <property type="match status" value="1"/>
</dbReference>
<keyword evidence="2" id="KW-0238">DNA-binding</keyword>
<name>A0AAN6DUG8_9EURO</name>
<dbReference type="Pfam" id="PF00172">
    <property type="entry name" value="Zn_clus"/>
    <property type="match status" value="1"/>
</dbReference>